<feature type="domain" description="KilA-N" evidence="1">
    <location>
        <begin position="13"/>
        <end position="118"/>
    </location>
</feature>
<sequence length="205" mass="24196">MDPYIIVKDIDSNFCYIRYYGIDTIMMKANNYINATKICNSTNKRFREWYSMKSSKDIIRIIMKNKHEKPIIDVGLGPSGPYRYETVGTYVHYNIIPHVVAWAYPLHAVKFSKIINNNTEHGADTITYKDNNDIRELTKIICKMYYRDIVDIRESIKKLDNNYKKNIRKLQQNERFQYRIALLESKINTILAFVNNETIKGNCNS</sequence>
<organism evidence="2 3">
    <name type="scientific">Turkeypox virus</name>
    <dbReference type="NCBI Taxonomy" id="336486"/>
    <lineage>
        <taxon>Viruses</taxon>
        <taxon>Varidnaviria</taxon>
        <taxon>Bamfordvirae</taxon>
        <taxon>Nucleocytoviricota</taxon>
        <taxon>Pokkesviricetes</taxon>
        <taxon>Chitovirales</taxon>
        <taxon>Poxviridae</taxon>
        <taxon>Chordopoxvirinae</taxon>
        <taxon>Avipoxvirus</taxon>
        <taxon>Avipoxvirus turkeypox</taxon>
    </lineage>
</organism>
<dbReference type="InterPro" id="IPR018004">
    <property type="entry name" value="KilA/APSES_HTH"/>
</dbReference>
<accession>A0A0M3ZHT6</accession>
<reference evidence="2 3" key="1">
    <citation type="journal article" date="2015" name="Infect. Genet. Evol.">
        <title>Unique genomic organization of a novel Avipoxvirus detected in turkey (Meleagris gallopavo).</title>
        <authorList>
            <person name="Banyai K."/>
            <person name="Palya V."/>
            <person name="Denes B."/>
            <person name="Glavits R."/>
            <person name="Ivanics E."/>
            <person name="Horvath B."/>
            <person name="Farkas S.L."/>
            <person name="Marton S."/>
            <person name="Balint A."/>
            <person name="Gyuranecz M."/>
            <person name="Erdelyi K."/>
            <person name="Dan A."/>
        </authorList>
    </citation>
    <scope>NUCLEOTIDE SEQUENCE [LARGE SCALE GENOMIC DNA]</scope>
    <source>
        <strain evidence="2 3">TKPV-HU1124/2011</strain>
    </source>
</reference>
<dbReference type="Proteomes" id="UP000142477">
    <property type="component" value="Segment"/>
</dbReference>
<keyword evidence="3" id="KW-1185">Reference proteome</keyword>
<dbReference type="InterPro" id="IPR017880">
    <property type="entry name" value="KilA_N"/>
</dbReference>
<dbReference type="EMBL" id="KP728110">
    <property type="protein sequence ID" value="ALA62424.1"/>
    <property type="molecule type" value="Genomic_DNA"/>
</dbReference>
<dbReference type="KEGG" id="vg:26122740"/>
<evidence type="ECO:0000259" key="1">
    <source>
        <dbReference type="PROSITE" id="PS51301"/>
    </source>
</evidence>
<dbReference type="GeneID" id="26122740"/>
<dbReference type="PROSITE" id="PS51301">
    <property type="entry name" value="KILA_N"/>
    <property type="match status" value="1"/>
</dbReference>
<name>A0A0M3ZHT6_9POXV</name>
<dbReference type="OrthoDB" id="16963at10239"/>
<protein>
    <submittedName>
        <fullName evidence="2">N1R/p28 family protein</fullName>
    </submittedName>
</protein>
<dbReference type="Pfam" id="PF04383">
    <property type="entry name" value="KilA-N"/>
    <property type="match status" value="1"/>
</dbReference>
<proteinExistence type="predicted"/>
<evidence type="ECO:0000313" key="3">
    <source>
        <dbReference type="Proteomes" id="UP000142477"/>
    </source>
</evidence>
<evidence type="ECO:0000313" key="2">
    <source>
        <dbReference type="EMBL" id="ALA62424.1"/>
    </source>
</evidence>
<dbReference type="RefSeq" id="YP_009177071.1">
    <property type="nucleotide sequence ID" value="NC_028238.1"/>
</dbReference>